<dbReference type="AlphaFoldDB" id="A0A2I0CLC6"/>
<sequence>MLLRLFCLLCCLSLPSFAWTAAQRCPAGQALVCVGLCLCVDEQSPLHRGVQEVAVPGLRDWIIASRQRALAAGTQPIPAALREALAGYFDRALLEQVRYRVGDPNPTSLSHGVLQNPDINAITLIDVVIFQHAHEAEQDVALWAHELLHVQQYLELGVEGFAARYLSDPDSLERPAYALQNEVRLALRRRNRLPAPGP</sequence>
<accession>A0A2I0CLC6</accession>
<reference evidence="3" key="1">
    <citation type="journal article" date="2014" name="Int. J. Syst. Evol. Microbiol.">
        <title>Complete genome of a new Firmicutes species belonging to the dominant human colonic microbiota ('Ruminococcus bicirculans') reveals two chromosomes and a selective capacity to utilize plant glucans.</title>
        <authorList>
            <consortium name="NISC Comparative Sequencing Program"/>
            <person name="Wegmann U."/>
            <person name="Louis P."/>
            <person name="Goesmann A."/>
            <person name="Henrissat B."/>
            <person name="Duncan S.H."/>
            <person name="Flint H.J."/>
        </authorList>
    </citation>
    <scope>NUCLEOTIDE SEQUENCE</scope>
    <source>
        <strain evidence="3">CCM 8778</strain>
    </source>
</reference>
<feature type="signal peptide" evidence="1">
    <location>
        <begin position="1"/>
        <end position="18"/>
    </location>
</feature>
<proteinExistence type="predicted"/>
<feature type="domain" description="eCIS core" evidence="2">
    <location>
        <begin position="76"/>
        <end position="153"/>
    </location>
</feature>
<reference evidence="5" key="3">
    <citation type="submission" date="2017-12" db="EMBL/GenBank/DDBJ databases">
        <authorList>
            <person name="Yu X.-Y."/>
        </authorList>
    </citation>
    <scope>NUCLEOTIDE SEQUENCE [LARGE SCALE GENOMIC DNA]</scope>
    <source>
        <strain evidence="5">ZYSR67-Z</strain>
    </source>
</reference>
<evidence type="ECO:0000313" key="4">
    <source>
        <dbReference type="EMBL" id="PKF69932.1"/>
    </source>
</evidence>
<evidence type="ECO:0000256" key="1">
    <source>
        <dbReference type="SAM" id="SignalP"/>
    </source>
</evidence>
<comment type="caution">
    <text evidence="4">The sequence shown here is derived from an EMBL/GenBank/DDBJ whole genome shotgun (WGS) entry which is preliminary data.</text>
</comment>
<protein>
    <submittedName>
        <fullName evidence="4">DUF4157 domain-containing protein</fullName>
    </submittedName>
</protein>
<reference evidence="3" key="5">
    <citation type="submission" date="2024-05" db="EMBL/GenBank/DDBJ databases">
        <authorList>
            <person name="Sun Q."/>
            <person name="Sedlacek I."/>
        </authorList>
    </citation>
    <scope>NUCLEOTIDE SEQUENCE</scope>
    <source>
        <strain evidence="3">CCM 8778</strain>
    </source>
</reference>
<organism evidence="4 5">
    <name type="scientific">Pseudomonas fluvialis</name>
    <dbReference type="NCBI Taxonomy" id="1793966"/>
    <lineage>
        <taxon>Bacteria</taxon>
        <taxon>Pseudomonadati</taxon>
        <taxon>Pseudomonadota</taxon>
        <taxon>Gammaproteobacteria</taxon>
        <taxon>Pseudomonadales</taxon>
        <taxon>Pseudomonadaceae</taxon>
        <taxon>Pseudomonas</taxon>
    </lineage>
</organism>
<evidence type="ECO:0000313" key="5">
    <source>
        <dbReference type="Proteomes" id="UP000242861"/>
    </source>
</evidence>
<evidence type="ECO:0000259" key="2">
    <source>
        <dbReference type="Pfam" id="PF13699"/>
    </source>
</evidence>
<feature type="chain" id="PRO_5014198688" evidence="1">
    <location>
        <begin position="19"/>
        <end position="198"/>
    </location>
</feature>
<dbReference type="Pfam" id="PF13699">
    <property type="entry name" value="eCIS_core"/>
    <property type="match status" value="1"/>
</dbReference>
<keyword evidence="6" id="KW-1185">Reference proteome</keyword>
<gene>
    <name evidence="4" type="ORF">CW360_15605</name>
    <name evidence="3" type="ORF">GCM10007363_18910</name>
</gene>
<name>A0A2I0CLC6_9PSED</name>
<dbReference type="Proteomes" id="UP000242861">
    <property type="component" value="Unassembled WGS sequence"/>
</dbReference>
<evidence type="ECO:0000313" key="6">
    <source>
        <dbReference type="Proteomes" id="UP000655550"/>
    </source>
</evidence>
<dbReference type="EMBL" id="BMDE01000005">
    <property type="protein sequence ID" value="GGH93696.1"/>
    <property type="molecule type" value="Genomic_DNA"/>
</dbReference>
<dbReference type="EMBL" id="PIYS01000032">
    <property type="protein sequence ID" value="PKF69932.1"/>
    <property type="molecule type" value="Genomic_DNA"/>
</dbReference>
<dbReference type="InterPro" id="IPR025295">
    <property type="entry name" value="eCIS_core_dom"/>
</dbReference>
<dbReference type="Proteomes" id="UP000655550">
    <property type="component" value="Unassembled WGS sequence"/>
</dbReference>
<dbReference type="RefSeq" id="WP_093984717.1">
    <property type="nucleotide sequence ID" value="NZ_BMDE01000005.1"/>
</dbReference>
<evidence type="ECO:0000313" key="3">
    <source>
        <dbReference type="EMBL" id="GGH93696.1"/>
    </source>
</evidence>
<reference evidence="6" key="4">
    <citation type="journal article" date="2019" name="Int. J. Syst. Evol. Microbiol.">
        <title>The Global Catalogue of Microorganisms (GCM) 10K type strain sequencing project: providing services to taxonomists for standard genome sequencing and annotation.</title>
        <authorList>
            <consortium name="The Broad Institute Genomics Platform"/>
            <consortium name="The Broad Institute Genome Sequencing Center for Infectious Disease"/>
            <person name="Wu L."/>
            <person name="Ma J."/>
        </authorList>
    </citation>
    <scope>NUCLEOTIDE SEQUENCE [LARGE SCALE GENOMIC DNA]</scope>
    <source>
        <strain evidence="6">CCM 8778</strain>
    </source>
</reference>
<reference evidence="4" key="2">
    <citation type="submission" date="2017-12" db="EMBL/GenBank/DDBJ databases">
        <authorList>
            <person name="Hurst M.R.H."/>
        </authorList>
    </citation>
    <scope>NUCLEOTIDE SEQUENCE [LARGE SCALE GENOMIC DNA]</scope>
    <source>
        <strain evidence="4">ZYSR67-Z</strain>
    </source>
</reference>
<keyword evidence="1" id="KW-0732">Signal</keyword>